<dbReference type="RefSeq" id="WP_155549718.1">
    <property type="nucleotide sequence ID" value="NZ_CABVGP010000004.1"/>
</dbReference>
<dbReference type="PANTHER" id="PTHR34002:SF9">
    <property type="entry name" value="XYLOGLUCAN-SPECIFIC ENDO-BETA-1,4-GLUCANASE A"/>
    <property type="match status" value="1"/>
</dbReference>
<feature type="signal peptide" evidence="3">
    <location>
        <begin position="1"/>
        <end position="32"/>
    </location>
</feature>
<evidence type="ECO:0000313" key="4">
    <source>
        <dbReference type="EMBL" id="VVJ25077.1"/>
    </source>
</evidence>
<comment type="similarity">
    <text evidence="1 2">Belongs to the glycosyl hydrolase 12 (cellulase H) family.</text>
</comment>
<keyword evidence="2" id="KW-0624">Polysaccharide degradation</keyword>
<reference evidence="4 5" key="1">
    <citation type="submission" date="2019-09" db="EMBL/GenBank/DDBJ databases">
        <authorList>
            <person name="Leyn A S."/>
        </authorList>
    </citation>
    <scope>NUCLEOTIDE SEQUENCE [LARGE SCALE GENOMIC DNA]</scope>
    <source>
        <strain evidence="4">AA231_1</strain>
    </source>
</reference>
<gene>
    <name evidence="4" type="ORF">AA23TX_09830</name>
</gene>
<dbReference type="PANTHER" id="PTHR34002">
    <property type="entry name" value="BLR1656 PROTEIN"/>
    <property type="match status" value="1"/>
</dbReference>
<keyword evidence="5" id="KW-1185">Reference proteome</keyword>
<dbReference type="GO" id="GO:0000272">
    <property type="term" value="P:polysaccharide catabolic process"/>
    <property type="evidence" value="ECO:0007669"/>
    <property type="project" value="UniProtKB-KW"/>
</dbReference>
<dbReference type="Proteomes" id="UP000399805">
    <property type="component" value="Unassembled WGS sequence"/>
</dbReference>
<evidence type="ECO:0000256" key="1">
    <source>
        <dbReference type="ARBA" id="ARBA00005519"/>
    </source>
</evidence>
<dbReference type="InterPro" id="IPR013319">
    <property type="entry name" value="GH11/12"/>
</dbReference>
<dbReference type="Gene3D" id="2.60.120.180">
    <property type="match status" value="1"/>
</dbReference>
<accession>A0A6I8MBH6</accession>
<dbReference type="EMBL" id="CABVGP010000004">
    <property type="protein sequence ID" value="VVJ25077.1"/>
    <property type="molecule type" value="Genomic_DNA"/>
</dbReference>
<sequence length="253" mass="26812">MKNRLRATLASFGAASVLLSGGVVLTAPPAAADTQLCDKYGSLRIQSGKYIVQNNNWGDDTTQCLSVSASGFTVTTASHNRPTNGAPGSYPSVYAGCHYGNCSSGSGLPRQVRSLGSLRSHVDYTTVQAGQWDAAYDVWYDPSPNPSGQNTGAEVMIWGNHRGAPQPVGSVIGTAQLAGATWTVWFGNIGWNVISYVRNSGTDSLDVNLSDFTRDGVNRGKISDAWYLTSVQFGFEPWQGQTGLGVRSFSVSG</sequence>
<feature type="chain" id="PRO_5026044122" evidence="3">
    <location>
        <begin position="33"/>
        <end position="253"/>
    </location>
</feature>
<evidence type="ECO:0000313" key="5">
    <source>
        <dbReference type="Proteomes" id="UP000399805"/>
    </source>
</evidence>
<dbReference type="InterPro" id="IPR002594">
    <property type="entry name" value="GH12"/>
</dbReference>
<protein>
    <submittedName>
        <fullName evidence="4">Chitinase (EC)</fullName>
        <ecNumber evidence="4">3.2.1.14</ecNumber>
    </submittedName>
</protein>
<keyword evidence="2" id="KW-0119">Carbohydrate metabolism</keyword>
<dbReference type="GO" id="GO:0008843">
    <property type="term" value="F:endochitinase activity"/>
    <property type="evidence" value="ECO:0007669"/>
    <property type="project" value="UniProtKB-EC"/>
</dbReference>
<dbReference type="SUPFAM" id="SSF49899">
    <property type="entry name" value="Concanavalin A-like lectins/glucanases"/>
    <property type="match status" value="1"/>
</dbReference>
<name>A0A6I8MBH6_9PSEU</name>
<evidence type="ECO:0000256" key="2">
    <source>
        <dbReference type="RuleBase" id="RU361163"/>
    </source>
</evidence>
<keyword evidence="2 4" id="KW-0326">Glycosidase</keyword>
<dbReference type="Pfam" id="PF01670">
    <property type="entry name" value="Glyco_hydro_12"/>
    <property type="match status" value="1"/>
</dbReference>
<dbReference type="InterPro" id="IPR013320">
    <property type="entry name" value="ConA-like_dom_sf"/>
</dbReference>
<keyword evidence="3" id="KW-0732">Signal</keyword>
<dbReference type="GO" id="GO:0008810">
    <property type="term" value="F:cellulase activity"/>
    <property type="evidence" value="ECO:0007669"/>
    <property type="project" value="InterPro"/>
</dbReference>
<proteinExistence type="inferred from homology"/>
<organism evidence="4 5">
    <name type="scientific">Amycolatopsis camponoti</name>
    <dbReference type="NCBI Taxonomy" id="2606593"/>
    <lineage>
        <taxon>Bacteria</taxon>
        <taxon>Bacillati</taxon>
        <taxon>Actinomycetota</taxon>
        <taxon>Actinomycetes</taxon>
        <taxon>Pseudonocardiales</taxon>
        <taxon>Pseudonocardiaceae</taxon>
        <taxon>Amycolatopsis</taxon>
    </lineage>
</organism>
<dbReference type="AlphaFoldDB" id="A0A6I8MBH6"/>
<evidence type="ECO:0000256" key="3">
    <source>
        <dbReference type="SAM" id="SignalP"/>
    </source>
</evidence>
<keyword evidence="2 4" id="KW-0378">Hydrolase</keyword>
<dbReference type="EC" id="3.2.1.14" evidence="4"/>